<keyword evidence="1" id="KW-0472">Membrane</keyword>
<dbReference type="Proteomes" id="UP000569092">
    <property type="component" value="Unassembled WGS sequence"/>
</dbReference>
<feature type="transmembrane region" description="Helical" evidence="1">
    <location>
        <begin position="12"/>
        <end position="30"/>
    </location>
</feature>
<dbReference type="AlphaFoldDB" id="A0A7W8J5B4"/>
<name>A0A7W8J5B4_9BACT</name>
<comment type="caution">
    <text evidence="2">The sequence shown here is derived from an EMBL/GenBank/DDBJ whole genome shotgun (WGS) entry which is preliminary data.</text>
</comment>
<organism evidence="2 3">
    <name type="scientific">Tunturiibacter lichenicola</name>
    <dbReference type="NCBI Taxonomy" id="2051959"/>
    <lineage>
        <taxon>Bacteria</taxon>
        <taxon>Pseudomonadati</taxon>
        <taxon>Acidobacteriota</taxon>
        <taxon>Terriglobia</taxon>
        <taxon>Terriglobales</taxon>
        <taxon>Acidobacteriaceae</taxon>
        <taxon>Tunturiibacter</taxon>
    </lineage>
</organism>
<sequence>MKIAFRRWLKATYLTLALLIFSICSVIPFLEGHRWHDFWNLGKILIVTSGTLFVGLLWVAGMTYSIWLYVSEPISTRKRRRP</sequence>
<evidence type="ECO:0000313" key="3">
    <source>
        <dbReference type="Proteomes" id="UP000569092"/>
    </source>
</evidence>
<dbReference type="EMBL" id="JACHDZ010000001">
    <property type="protein sequence ID" value="MBB5342924.1"/>
    <property type="molecule type" value="Genomic_DNA"/>
</dbReference>
<reference evidence="2 3" key="1">
    <citation type="submission" date="2020-08" db="EMBL/GenBank/DDBJ databases">
        <title>Genomic Encyclopedia of Type Strains, Phase IV (KMG-V): Genome sequencing to study the core and pangenomes of soil and plant-associated prokaryotes.</title>
        <authorList>
            <person name="Whitman W."/>
        </authorList>
    </citation>
    <scope>NUCLEOTIDE SEQUENCE [LARGE SCALE GENOMIC DNA]</scope>
    <source>
        <strain evidence="2 3">M8US30</strain>
    </source>
</reference>
<evidence type="ECO:0000313" key="2">
    <source>
        <dbReference type="EMBL" id="MBB5342924.1"/>
    </source>
</evidence>
<accession>A0A7W8J5B4</accession>
<evidence type="ECO:0000256" key="1">
    <source>
        <dbReference type="SAM" id="Phobius"/>
    </source>
</evidence>
<proteinExistence type="predicted"/>
<protein>
    <submittedName>
        <fullName evidence="2">Uncharacterized protein</fullName>
    </submittedName>
</protein>
<keyword evidence="1" id="KW-0812">Transmembrane</keyword>
<gene>
    <name evidence="2" type="ORF">HDF10_000874</name>
</gene>
<keyword evidence="1" id="KW-1133">Transmembrane helix</keyword>
<feature type="transmembrane region" description="Helical" evidence="1">
    <location>
        <begin position="50"/>
        <end position="70"/>
    </location>
</feature>